<feature type="compositionally biased region" description="Low complexity" evidence="1">
    <location>
        <begin position="26"/>
        <end position="35"/>
    </location>
</feature>
<organism evidence="2">
    <name type="scientific">Sus scrofa</name>
    <name type="common">Pig</name>
    <dbReference type="NCBI Taxonomy" id="9823"/>
    <lineage>
        <taxon>Eukaryota</taxon>
        <taxon>Metazoa</taxon>
        <taxon>Chordata</taxon>
        <taxon>Craniata</taxon>
        <taxon>Vertebrata</taxon>
        <taxon>Euteleostomi</taxon>
        <taxon>Mammalia</taxon>
        <taxon>Eutheria</taxon>
        <taxon>Laurasiatheria</taxon>
        <taxon>Artiodactyla</taxon>
        <taxon>Suina</taxon>
        <taxon>Suidae</taxon>
        <taxon>Sus</taxon>
    </lineage>
</organism>
<name>A0A480FEV4_PIG</name>
<proteinExistence type="predicted"/>
<sequence>MRVRGSLSAFFSDGSGLFLADCSKPRSSSRSLRSLGSDDKQSRALDPGCSSPFGHFGTTVCRSGPGRLRRRPRAPSAPRGPGPRPLSSPSSSPAPGGVSAKSGQDAAGSGETNTGEE</sequence>
<dbReference type="EMBL" id="DQIR01045732">
    <property type="protein sequence ID" value="HDA01208.1"/>
    <property type="molecule type" value="Transcribed_RNA"/>
</dbReference>
<evidence type="ECO:0000313" key="2">
    <source>
        <dbReference type="EMBL" id="HCZ98583.1"/>
    </source>
</evidence>
<protein>
    <submittedName>
        <fullName evidence="2">Uncharacterized protein</fullName>
    </submittedName>
</protein>
<reference evidence="2" key="1">
    <citation type="journal article" date="2019" name="PeerJ">
        <title>Genes of the pig, Sus scrofa, reconstructed with EvidentialGene.</title>
        <authorList>
            <person name="Gilbert D.G."/>
        </authorList>
    </citation>
    <scope>NUCLEOTIDE SEQUENCE</scope>
</reference>
<dbReference type="AlphaFoldDB" id="A0A480FEV4"/>
<accession>A0A480FEV4</accession>
<evidence type="ECO:0000256" key="1">
    <source>
        <dbReference type="SAM" id="MobiDB-lite"/>
    </source>
</evidence>
<feature type="region of interest" description="Disordered" evidence="1">
    <location>
        <begin position="13"/>
        <end position="117"/>
    </location>
</feature>
<dbReference type="EMBL" id="DQIR01043108">
    <property type="protein sequence ID" value="HCZ98583.1"/>
    <property type="molecule type" value="Transcribed_RNA"/>
</dbReference>
<feature type="compositionally biased region" description="Low complexity" evidence="1">
    <location>
        <begin position="87"/>
        <end position="97"/>
    </location>
</feature>